<keyword evidence="2" id="KW-1185">Reference proteome</keyword>
<proteinExistence type="predicted"/>
<dbReference type="EnsemblMetazoa" id="ENSAATROPT009164">
    <property type="protein sequence ID" value="ENSAATROPP008285"/>
    <property type="gene ID" value="ENSAATROPG007466"/>
</dbReference>
<sequence length="252" mass="27669">MSVSQNRGTEATGVGGSFVPRAASFLCRTWRTSTDNRSSLACRISMTRSRFSNSFSKRAASFASPAARSPEDALDWLDRLESHENPMPSSIGTLPIVQGLVQYSSSLSGHNRIDCHWLPSVPWRFCSAITSSSSLRCSSASFWSRFRRKASSSRSQSAFGFMDSFSRIFRFKFTMKLLCRSSLCFSFAYRFDTSVTAPSEAAVTFASCGPPVAVSANSPLGITGSWLSIFSSKSVASFVTKDCLDILRFSFQ</sequence>
<dbReference type="AlphaFoldDB" id="A0AAG5DBP9"/>
<reference evidence="1" key="1">
    <citation type="submission" date="2024-04" db="UniProtKB">
        <authorList>
            <consortium name="EnsemblMetazoa"/>
        </authorList>
    </citation>
    <scope>IDENTIFICATION</scope>
    <source>
        <strain evidence="1">EBRO</strain>
    </source>
</reference>
<organism evidence="1 2">
    <name type="scientific">Anopheles atroparvus</name>
    <name type="common">European mosquito</name>
    <dbReference type="NCBI Taxonomy" id="41427"/>
    <lineage>
        <taxon>Eukaryota</taxon>
        <taxon>Metazoa</taxon>
        <taxon>Ecdysozoa</taxon>
        <taxon>Arthropoda</taxon>
        <taxon>Hexapoda</taxon>
        <taxon>Insecta</taxon>
        <taxon>Pterygota</taxon>
        <taxon>Neoptera</taxon>
        <taxon>Endopterygota</taxon>
        <taxon>Diptera</taxon>
        <taxon>Nematocera</taxon>
        <taxon>Culicoidea</taxon>
        <taxon>Culicidae</taxon>
        <taxon>Anophelinae</taxon>
        <taxon>Anopheles</taxon>
    </lineage>
</organism>
<evidence type="ECO:0000313" key="1">
    <source>
        <dbReference type="EnsemblMetazoa" id="ENSAATROPP008285"/>
    </source>
</evidence>
<protein>
    <submittedName>
        <fullName evidence="1">Uncharacterized protein</fullName>
    </submittedName>
</protein>
<dbReference type="Proteomes" id="UP000075880">
    <property type="component" value="Unassembled WGS sequence"/>
</dbReference>
<accession>A0AAG5DBP9</accession>
<name>A0AAG5DBP9_ANOAO</name>
<evidence type="ECO:0000313" key="2">
    <source>
        <dbReference type="Proteomes" id="UP000075880"/>
    </source>
</evidence>